<dbReference type="AlphaFoldDB" id="A0A562N3X9"/>
<keyword evidence="4" id="KW-0804">Transcription</keyword>
<dbReference type="Pfam" id="PF00126">
    <property type="entry name" value="HTH_1"/>
    <property type="match status" value="1"/>
</dbReference>
<dbReference type="PANTHER" id="PTHR30537:SF74">
    <property type="entry name" value="HTH-TYPE TRANSCRIPTIONAL REGULATOR TRPI"/>
    <property type="match status" value="1"/>
</dbReference>
<dbReference type="InterPro" id="IPR005119">
    <property type="entry name" value="LysR_subst-bd"/>
</dbReference>
<keyword evidence="2" id="KW-0805">Transcription regulation</keyword>
<evidence type="ECO:0000256" key="1">
    <source>
        <dbReference type="ARBA" id="ARBA00009437"/>
    </source>
</evidence>
<dbReference type="EMBL" id="VLKT01000046">
    <property type="protein sequence ID" value="TWI26826.1"/>
    <property type="molecule type" value="Genomic_DNA"/>
</dbReference>
<keyword evidence="3 6" id="KW-0238">DNA-binding</keyword>
<reference evidence="6 7" key="1">
    <citation type="journal article" date="2015" name="Stand. Genomic Sci.">
        <title>Genomic Encyclopedia of Bacterial and Archaeal Type Strains, Phase III: the genomes of soil and plant-associated and newly described type strains.</title>
        <authorList>
            <person name="Whitman W.B."/>
            <person name="Woyke T."/>
            <person name="Klenk H.P."/>
            <person name="Zhou Y."/>
            <person name="Lilburn T.G."/>
            <person name="Beck B.J."/>
            <person name="De Vos P."/>
            <person name="Vandamme P."/>
            <person name="Eisen J.A."/>
            <person name="Garrity G."/>
            <person name="Hugenholtz P."/>
            <person name="Kyrpides N.C."/>
        </authorList>
    </citation>
    <scope>NUCLEOTIDE SEQUENCE [LARGE SCALE GENOMIC DNA]</scope>
    <source>
        <strain evidence="6 7">CGMCC 1.2546</strain>
    </source>
</reference>
<dbReference type="Gene3D" id="3.40.190.10">
    <property type="entry name" value="Periplasmic binding protein-like II"/>
    <property type="match status" value="2"/>
</dbReference>
<evidence type="ECO:0000256" key="3">
    <source>
        <dbReference type="ARBA" id="ARBA00023125"/>
    </source>
</evidence>
<accession>A0A562N3X9</accession>
<protein>
    <submittedName>
        <fullName evidence="6">DNA-binding transcriptional LysR family regulator</fullName>
    </submittedName>
</protein>
<dbReference type="RefSeq" id="WP_145721748.1">
    <property type="nucleotide sequence ID" value="NZ_BSPF01000114.1"/>
</dbReference>
<dbReference type="SUPFAM" id="SSF53850">
    <property type="entry name" value="Periplasmic binding protein-like II"/>
    <property type="match status" value="1"/>
</dbReference>
<dbReference type="InterPro" id="IPR036388">
    <property type="entry name" value="WH-like_DNA-bd_sf"/>
</dbReference>
<dbReference type="GO" id="GO:0043565">
    <property type="term" value="F:sequence-specific DNA binding"/>
    <property type="evidence" value="ECO:0007669"/>
    <property type="project" value="TreeGrafter"/>
</dbReference>
<evidence type="ECO:0000256" key="4">
    <source>
        <dbReference type="ARBA" id="ARBA00023163"/>
    </source>
</evidence>
<dbReference type="PROSITE" id="PS50931">
    <property type="entry name" value="HTH_LYSR"/>
    <property type="match status" value="1"/>
</dbReference>
<evidence type="ECO:0000256" key="2">
    <source>
        <dbReference type="ARBA" id="ARBA00023015"/>
    </source>
</evidence>
<name>A0A562N3X9_9HYPH</name>
<evidence type="ECO:0000313" key="7">
    <source>
        <dbReference type="Proteomes" id="UP000317122"/>
    </source>
</evidence>
<keyword evidence="7" id="KW-1185">Reference proteome</keyword>
<dbReference type="Proteomes" id="UP000317122">
    <property type="component" value="Unassembled WGS sequence"/>
</dbReference>
<dbReference type="SUPFAM" id="SSF46785">
    <property type="entry name" value="Winged helix' DNA-binding domain"/>
    <property type="match status" value="1"/>
</dbReference>
<dbReference type="InterPro" id="IPR058163">
    <property type="entry name" value="LysR-type_TF_proteobact-type"/>
</dbReference>
<dbReference type="PANTHER" id="PTHR30537">
    <property type="entry name" value="HTH-TYPE TRANSCRIPTIONAL REGULATOR"/>
    <property type="match status" value="1"/>
</dbReference>
<evidence type="ECO:0000313" key="6">
    <source>
        <dbReference type="EMBL" id="TWI26826.1"/>
    </source>
</evidence>
<comment type="caution">
    <text evidence="6">The sequence shown here is derived from an EMBL/GenBank/DDBJ whole genome shotgun (WGS) entry which is preliminary data.</text>
</comment>
<dbReference type="PRINTS" id="PR00039">
    <property type="entry name" value="HTHLYSR"/>
</dbReference>
<proteinExistence type="inferred from homology"/>
<sequence>MASLRGTVPSLHALIAFEAASRLLSFTGAAAELNVTQAAISRQIRELEQFLGVRLFNRDYRAISLTSAGVTLSSGTAAHLRALAILMEATRLGARASALVVGCTTAFASNWLFPRIPEFRGLYPNINLRFAVSDEVVDLGAEQIDVSIRWGSGNWQRVSKRFLAGSELIPVCHPQYWQSRNRPTQPADLISEHLLHLEGPSSAGGKWSDWFTAMGIEFAAERRGITVNNFHLMMQAALSGQGVALTGAPLADELLANRMLVPAIDAPLEAITYRVPGSYYIVTPEGMKSRSEATQFCDWITSRMRLEMSPKFSSLLHEP</sequence>
<dbReference type="GO" id="GO:0006351">
    <property type="term" value="P:DNA-templated transcription"/>
    <property type="evidence" value="ECO:0007669"/>
    <property type="project" value="TreeGrafter"/>
</dbReference>
<dbReference type="GO" id="GO:0003700">
    <property type="term" value="F:DNA-binding transcription factor activity"/>
    <property type="evidence" value="ECO:0007669"/>
    <property type="project" value="InterPro"/>
</dbReference>
<dbReference type="Pfam" id="PF03466">
    <property type="entry name" value="LysR_substrate"/>
    <property type="match status" value="1"/>
</dbReference>
<feature type="domain" description="HTH lysR-type" evidence="5">
    <location>
        <begin position="9"/>
        <end position="66"/>
    </location>
</feature>
<evidence type="ECO:0000259" key="5">
    <source>
        <dbReference type="PROSITE" id="PS50931"/>
    </source>
</evidence>
<comment type="similarity">
    <text evidence="1">Belongs to the LysR transcriptional regulatory family.</text>
</comment>
<dbReference type="CDD" id="cd08432">
    <property type="entry name" value="PBP2_GcdR_TrpI_HvrB_AmpR_like"/>
    <property type="match status" value="1"/>
</dbReference>
<dbReference type="InterPro" id="IPR036390">
    <property type="entry name" value="WH_DNA-bd_sf"/>
</dbReference>
<dbReference type="InterPro" id="IPR000847">
    <property type="entry name" value="LysR_HTH_N"/>
</dbReference>
<organism evidence="6 7">
    <name type="scientific">Mesorhizobium tianshanense</name>
    <dbReference type="NCBI Taxonomy" id="39844"/>
    <lineage>
        <taxon>Bacteria</taxon>
        <taxon>Pseudomonadati</taxon>
        <taxon>Pseudomonadota</taxon>
        <taxon>Alphaproteobacteria</taxon>
        <taxon>Hyphomicrobiales</taxon>
        <taxon>Phyllobacteriaceae</taxon>
        <taxon>Mesorhizobium</taxon>
    </lineage>
</organism>
<dbReference type="Gene3D" id="1.10.10.10">
    <property type="entry name" value="Winged helix-like DNA-binding domain superfamily/Winged helix DNA-binding domain"/>
    <property type="match status" value="1"/>
</dbReference>
<gene>
    <name evidence="6" type="ORF">IQ26_05782</name>
</gene>